<name>A0ABN0XYS8_9ACTN</name>
<evidence type="ECO:0000256" key="3">
    <source>
        <dbReference type="SAM" id="MobiDB-lite"/>
    </source>
</evidence>
<keyword evidence="1" id="KW-0238">DNA-binding</keyword>
<dbReference type="RefSeq" id="WP_344123540.1">
    <property type="nucleotide sequence ID" value="NZ_BAAABW010000038.1"/>
</dbReference>
<protein>
    <submittedName>
        <fullName evidence="6">Recombinase family protein</fullName>
    </submittedName>
</protein>
<dbReference type="Pfam" id="PF13408">
    <property type="entry name" value="Zn_ribbon_recom"/>
    <property type="match status" value="1"/>
</dbReference>
<feature type="region of interest" description="Disordered" evidence="3">
    <location>
        <begin position="457"/>
        <end position="476"/>
    </location>
</feature>
<dbReference type="InterPro" id="IPR011109">
    <property type="entry name" value="DNA_bind_recombinase_dom"/>
</dbReference>
<dbReference type="InterPro" id="IPR050639">
    <property type="entry name" value="SSR_resolvase"/>
</dbReference>
<gene>
    <name evidence="6" type="ORF">GCM10010319_64560</name>
</gene>
<dbReference type="InterPro" id="IPR025827">
    <property type="entry name" value="Zn_ribbon_recom_dom"/>
</dbReference>
<evidence type="ECO:0000259" key="5">
    <source>
        <dbReference type="PROSITE" id="PS51737"/>
    </source>
</evidence>
<keyword evidence="7" id="KW-1185">Reference proteome</keyword>
<dbReference type="Proteomes" id="UP001500063">
    <property type="component" value="Unassembled WGS sequence"/>
</dbReference>
<dbReference type="Gene3D" id="3.40.50.1390">
    <property type="entry name" value="Resolvase, N-terminal catalytic domain"/>
    <property type="match status" value="1"/>
</dbReference>
<evidence type="ECO:0000256" key="1">
    <source>
        <dbReference type="ARBA" id="ARBA00023125"/>
    </source>
</evidence>
<evidence type="ECO:0000313" key="7">
    <source>
        <dbReference type="Proteomes" id="UP001500063"/>
    </source>
</evidence>
<dbReference type="InterPro" id="IPR006119">
    <property type="entry name" value="Resolv_N"/>
</dbReference>
<proteinExistence type="predicted"/>
<dbReference type="PANTHER" id="PTHR30461:SF2">
    <property type="entry name" value="SERINE RECOMBINASE PINE-RELATED"/>
    <property type="match status" value="1"/>
</dbReference>
<dbReference type="Pfam" id="PF07508">
    <property type="entry name" value="Recombinase"/>
    <property type="match status" value="1"/>
</dbReference>
<feature type="region of interest" description="Disordered" evidence="3">
    <location>
        <begin position="267"/>
        <end position="287"/>
    </location>
</feature>
<accession>A0ABN0XYS8</accession>
<feature type="domain" description="Recombinase" evidence="5">
    <location>
        <begin position="196"/>
        <end position="355"/>
    </location>
</feature>
<dbReference type="SUPFAM" id="SSF53041">
    <property type="entry name" value="Resolvase-like"/>
    <property type="match status" value="1"/>
</dbReference>
<feature type="region of interest" description="Disordered" evidence="3">
    <location>
        <begin position="486"/>
        <end position="505"/>
    </location>
</feature>
<dbReference type="Pfam" id="PF00239">
    <property type="entry name" value="Resolvase"/>
    <property type="match status" value="1"/>
</dbReference>
<dbReference type="InterPro" id="IPR036162">
    <property type="entry name" value="Resolvase-like_N_sf"/>
</dbReference>
<dbReference type="CDD" id="cd00338">
    <property type="entry name" value="Ser_Recombinase"/>
    <property type="match status" value="1"/>
</dbReference>
<dbReference type="PROSITE" id="PS51736">
    <property type="entry name" value="RECOMBINASES_3"/>
    <property type="match status" value="1"/>
</dbReference>
<dbReference type="EMBL" id="BAAABW010000038">
    <property type="protein sequence ID" value="GAA0377080.1"/>
    <property type="molecule type" value="Genomic_DNA"/>
</dbReference>
<evidence type="ECO:0000313" key="6">
    <source>
        <dbReference type="EMBL" id="GAA0377080.1"/>
    </source>
</evidence>
<dbReference type="SMART" id="SM00857">
    <property type="entry name" value="Resolvase"/>
    <property type="match status" value="1"/>
</dbReference>
<keyword evidence="2" id="KW-0233">DNA recombination</keyword>
<comment type="caution">
    <text evidence="6">The sequence shown here is derived from an EMBL/GenBank/DDBJ whole genome shotgun (WGS) entry which is preliminary data.</text>
</comment>
<dbReference type="PROSITE" id="PS51737">
    <property type="entry name" value="RECOMBINASE_DNA_BIND"/>
    <property type="match status" value="1"/>
</dbReference>
<dbReference type="InterPro" id="IPR038109">
    <property type="entry name" value="DNA_bind_recomb_sf"/>
</dbReference>
<feature type="domain" description="Resolvase/invertase-type recombinase catalytic" evidence="4">
    <location>
        <begin position="37"/>
        <end position="187"/>
    </location>
</feature>
<dbReference type="PANTHER" id="PTHR30461">
    <property type="entry name" value="DNA-INVERTASE FROM LAMBDOID PROPHAGE"/>
    <property type="match status" value="1"/>
</dbReference>
<feature type="compositionally biased region" description="Basic and acidic residues" evidence="3">
    <location>
        <begin position="486"/>
        <end position="501"/>
    </location>
</feature>
<feature type="compositionally biased region" description="Gly residues" evidence="3">
    <location>
        <begin position="275"/>
        <end position="284"/>
    </location>
</feature>
<evidence type="ECO:0000259" key="4">
    <source>
        <dbReference type="PROSITE" id="PS51736"/>
    </source>
</evidence>
<evidence type="ECO:0000256" key="2">
    <source>
        <dbReference type="ARBA" id="ARBA00023172"/>
    </source>
</evidence>
<sequence length="573" mass="62376">MATFTQVSAGDVTNSLVDGMKPSYPATFASADQPRALSAIRLSVETDETTSPGRQRDANDTAAASIGARVIGEAVDLGVSASKTTPFERPELGAWLTRPDEFDVILFWRLDRAVRSMADMSALVGWARKHGKRLVFAEGPGGSRLELDMSNVVGELIATLLAFAAQMEAQSIAERVLGAQAAMRMMPLRWRGSRPTYGYIPAPLEGGGWTLVPDTEAVEGCGPAPVSVIERIIRDLMGDPARGVDGKAVSAIAADLNAEGIPSPRDYWSLRKGRTTGGKTGGAKGQKAVTRERFKWAPNMITKLLRSPALLGWKTHNGKPVRDSEGAPILFTSDPILTRAEYDVVGALLDSRAKDNSRERKDTNALLLAVIHCVSCNGRMYLNKQSSRANQAPTYKCNSHARGDLCAAPANVRGDWADEYVEREFLALVGGLSVTRVIEIPGYDPAPEIAATLAEFKEHQEQQGRQRSKAAREEWERRADALDTRLAELEETPKVEPRREAVSTGRTYADEWRDANTAGRRRMLTDAGAHLTVKRGTRGGWRRLDESRVAFTMQEGEHADAADFLSASYAEAA</sequence>
<organism evidence="6 7">
    <name type="scientific">Streptomyces blastmyceticus</name>
    <dbReference type="NCBI Taxonomy" id="68180"/>
    <lineage>
        <taxon>Bacteria</taxon>
        <taxon>Bacillati</taxon>
        <taxon>Actinomycetota</taxon>
        <taxon>Actinomycetes</taxon>
        <taxon>Kitasatosporales</taxon>
        <taxon>Streptomycetaceae</taxon>
        <taxon>Streptomyces</taxon>
    </lineage>
</organism>
<dbReference type="Gene3D" id="3.90.1750.20">
    <property type="entry name" value="Putative Large Serine Recombinase, Chain B, Domain 2"/>
    <property type="match status" value="1"/>
</dbReference>
<reference evidence="6 7" key="1">
    <citation type="journal article" date="2019" name="Int. J. Syst. Evol. Microbiol.">
        <title>The Global Catalogue of Microorganisms (GCM) 10K type strain sequencing project: providing services to taxonomists for standard genome sequencing and annotation.</title>
        <authorList>
            <consortium name="The Broad Institute Genomics Platform"/>
            <consortium name="The Broad Institute Genome Sequencing Center for Infectious Disease"/>
            <person name="Wu L."/>
            <person name="Ma J."/>
        </authorList>
    </citation>
    <scope>NUCLEOTIDE SEQUENCE [LARGE SCALE GENOMIC DNA]</scope>
    <source>
        <strain evidence="6 7">JCM 4565</strain>
    </source>
</reference>